<dbReference type="Gene3D" id="6.10.340.10">
    <property type="match status" value="1"/>
</dbReference>
<dbReference type="InterPro" id="IPR003661">
    <property type="entry name" value="HisK_dim/P_dom"/>
</dbReference>
<dbReference type="CDD" id="cd00075">
    <property type="entry name" value="HATPase"/>
    <property type="match status" value="1"/>
</dbReference>
<comment type="subcellular location">
    <subcellularLocation>
        <location evidence="2">Cell membrane</location>
        <topology evidence="2">Multi-pass membrane protein</topology>
    </subcellularLocation>
</comment>
<feature type="domain" description="HAMP" evidence="16">
    <location>
        <begin position="195"/>
        <end position="247"/>
    </location>
</feature>
<evidence type="ECO:0000313" key="17">
    <source>
        <dbReference type="EMBL" id="SDM98973.1"/>
    </source>
</evidence>
<dbReference type="PRINTS" id="PR00344">
    <property type="entry name" value="BCTRLSENSOR"/>
</dbReference>
<dbReference type="SMART" id="SM00387">
    <property type="entry name" value="HATPase_c"/>
    <property type="match status" value="1"/>
</dbReference>
<dbReference type="GO" id="GO:0005886">
    <property type="term" value="C:plasma membrane"/>
    <property type="evidence" value="ECO:0007669"/>
    <property type="project" value="UniProtKB-SubCell"/>
</dbReference>
<evidence type="ECO:0000259" key="16">
    <source>
        <dbReference type="PROSITE" id="PS50885"/>
    </source>
</evidence>
<name>A0A1G9XRU4_9FIRM</name>
<organism evidence="17 18">
    <name type="scientific">Lachnospira pectinoschiza</name>
    <dbReference type="NCBI Taxonomy" id="28052"/>
    <lineage>
        <taxon>Bacteria</taxon>
        <taxon>Bacillati</taxon>
        <taxon>Bacillota</taxon>
        <taxon>Clostridia</taxon>
        <taxon>Lachnospirales</taxon>
        <taxon>Lachnospiraceae</taxon>
        <taxon>Lachnospira</taxon>
    </lineage>
</organism>
<evidence type="ECO:0000256" key="13">
    <source>
        <dbReference type="ARBA" id="ARBA00023136"/>
    </source>
</evidence>
<evidence type="ECO:0000256" key="7">
    <source>
        <dbReference type="ARBA" id="ARBA00022692"/>
    </source>
</evidence>
<feature type="domain" description="Histidine kinase" evidence="15">
    <location>
        <begin position="255"/>
        <end position="472"/>
    </location>
</feature>
<dbReference type="InterPro" id="IPR003594">
    <property type="entry name" value="HATPase_dom"/>
</dbReference>
<proteinExistence type="predicted"/>
<dbReference type="FunFam" id="3.30.565.10:FF:000006">
    <property type="entry name" value="Sensor histidine kinase WalK"/>
    <property type="match status" value="1"/>
</dbReference>
<feature type="transmembrane region" description="Helical" evidence="14">
    <location>
        <begin position="174"/>
        <end position="195"/>
    </location>
</feature>
<dbReference type="Pfam" id="PF00512">
    <property type="entry name" value="HisKA"/>
    <property type="match status" value="1"/>
</dbReference>
<evidence type="ECO:0000256" key="1">
    <source>
        <dbReference type="ARBA" id="ARBA00000085"/>
    </source>
</evidence>
<dbReference type="SUPFAM" id="SSF158472">
    <property type="entry name" value="HAMP domain-like"/>
    <property type="match status" value="1"/>
</dbReference>
<evidence type="ECO:0000259" key="15">
    <source>
        <dbReference type="PROSITE" id="PS50109"/>
    </source>
</evidence>
<dbReference type="PROSITE" id="PS51257">
    <property type="entry name" value="PROKAR_LIPOPROTEIN"/>
    <property type="match status" value="1"/>
</dbReference>
<dbReference type="SMART" id="SM00304">
    <property type="entry name" value="HAMP"/>
    <property type="match status" value="1"/>
</dbReference>
<dbReference type="OrthoDB" id="9813151at2"/>
<evidence type="ECO:0000256" key="2">
    <source>
        <dbReference type="ARBA" id="ARBA00004651"/>
    </source>
</evidence>
<keyword evidence="9 17" id="KW-0418">Kinase</keyword>
<dbReference type="GO" id="GO:0005524">
    <property type="term" value="F:ATP binding"/>
    <property type="evidence" value="ECO:0007669"/>
    <property type="project" value="UniProtKB-KW"/>
</dbReference>
<dbReference type="Proteomes" id="UP000187651">
    <property type="component" value="Unassembled WGS sequence"/>
</dbReference>
<keyword evidence="4" id="KW-1003">Cell membrane</keyword>
<evidence type="ECO:0000256" key="8">
    <source>
        <dbReference type="ARBA" id="ARBA00022741"/>
    </source>
</evidence>
<keyword evidence="7 14" id="KW-0812">Transmembrane</keyword>
<evidence type="ECO:0000256" key="4">
    <source>
        <dbReference type="ARBA" id="ARBA00022475"/>
    </source>
</evidence>
<dbReference type="Pfam" id="PF00672">
    <property type="entry name" value="HAMP"/>
    <property type="match status" value="1"/>
</dbReference>
<keyword evidence="5" id="KW-0597">Phosphoprotein</keyword>
<keyword evidence="11 14" id="KW-1133">Transmembrane helix</keyword>
<keyword evidence="10" id="KW-0067">ATP-binding</keyword>
<dbReference type="EC" id="2.7.13.3" evidence="3"/>
<evidence type="ECO:0000256" key="11">
    <source>
        <dbReference type="ARBA" id="ARBA00022989"/>
    </source>
</evidence>
<evidence type="ECO:0000256" key="6">
    <source>
        <dbReference type="ARBA" id="ARBA00022679"/>
    </source>
</evidence>
<dbReference type="InterPro" id="IPR004358">
    <property type="entry name" value="Sig_transdc_His_kin-like_C"/>
</dbReference>
<dbReference type="SUPFAM" id="SSF55874">
    <property type="entry name" value="ATPase domain of HSP90 chaperone/DNA topoisomerase II/histidine kinase"/>
    <property type="match status" value="1"/>
</dbReference>
<evidence type="ECO:0000256" key="9">
    <source>
        <dbReference type="ARBA" id="ARBA00022777"/>
    </source>
</evidence>
<evidence type="ECO:0000256" key="3">
    <source>
        <dbReference type="ARBA" id="ARBA00012438"/>
    </source>
</evidence>
<dbReference type="RefSeq" id="WP_074521688.1">
    <property type="nucleotide sequence ID" value="NZ_FNHZ01000004.1"/>
</dbReference>
<keyword evidence="8" id="KW-0547">Nucleotide-binding</keyword>
<dbReference type="InterPro" id="IPR036097">
    <property type="entry name" value="HisK_dim/P_sf"/>
</dbReference>
<dbReference type="PROSITE" id="PS50109">
    <property type="entry name" value="HIS_KIN"/>
    <property type="match status" value="1"/>
</dbReference>
<evidence type="ECO:0000256" key="10">
    <source>
        <dbReference type="ARBA" id="ARBA00022840"/>
    </source>
</evidence>
<keyword evidence="13 14" id="KW-0472">Membrane</keyword>
<dbReference type="FunFam" id="1.10.287.130:FF:000001">
    <property type="entry name" value="Two-component sensor histidine kinase"/>
    <property type="match status" value="1"/>
</dbReference>
<dbReference type="AlphaFoldDB" id="A0A1G9XRU4"/>
<dbReference type="InterPro" id="IPR036890">
    <property type="entry name" value="HATPase_C_sf"/>
</dbReference>
<dbReference type="Gene3D" id="3.30.565.10">
    <property type="entry name" value="Histidine kinase-like ATPase, C-terminal domain"/>
    <property type="match status" value="1"/>
</dbReference>
<protein>
    <recommendedName>
        <fullName evidence="3">histidine kinase</fullName>
        <ecNumber evidence="3">2.7.13.3</ecNumber>
    </recommendedName>
</protein>
<evidence type="ECO:0000313" key="18">
    <source>
        <dbReference type="Proteomes" id="UP000187651"/>
    </source>
</evidence>
<dbReference type="InterPro" id="IPR005467">
    <property type="entry name" value="His_kinase_dom"/>
</dbReference>
<gene>
    <name evidence="17" type="ORF">SAMN05216544_1600</name>
</gene>
<dbReference type="SMART" id="SM00388">
    <property type="entry name" value="HisKA"/>
    <property type="match status" value="1"/>
</dbReference>
<evidence type="ECO:0000256" key="12">
    <source>
        <dbReference type="ARBA" id="ARBA00023012"/>
    </source>
</evidence>
<evidence type="ECO:0000256" key="14">
    <source>
        <dbReference type="SAM" id="Phobius"/>
    </source>
</evidence>
<keyword evidence="18" id="KW-1185">Reference proteome</keyword>
<dbReference type="EMBL" id="FNHZ01000004">
    <property type="protein sequence ID" value="SDM98973.1"/>
    <property type="molecule type" value="Genomic_DNA"/>
</dbReference>
<sequence>MRYKMLYKHILIYVLITACSLILVNTVCYKTHYNREYHYYAENMYSMATQISSEYALDYFSESHLREIELELATISKLDGTRIIFIEPNGTVVLDTEYDNSNSSDSNVLYTVEGFDYSKLKGRHTEYSDFYGTFDSPAITVYAPITYTYEVKGYVVISMPESVVQERVDATFNINYITLTIVLVLTLAFLIVYFIQVHKPLKKIIKATEEYGKGNFDYKINIKNTDEIGRLSSSLEYMANQVGDMDMFQQKFLSNISHDFRSPLTSIKGYLEAIEDGTVPPEMIKKYIRIILFETDRLTKLTSNILTLNELDPKSVRLEITTFDLNSIIRHTVETFEGKCKQRHINFSIIYASSKELVKGDKSKIGQVIYNLIDNAIKFSPDHSTIAITVKERGEKAFVSVKDHGCGIPKENLDKIFDRFYKSDASRGRDKKGSGLGLSITKEVIAAHDENIDVISTVGVGTEFTFTIELAKKSNSSFLD</sequence>
<reference evidence="18" key="1">
    <citation type="submission" date="2016-10" db="EMBL/GenBank/DDBJ databases">
        <authorList>
            <person name="Varghese N."/>
            <person name="Submissions S."/>
        </authorList>
    </citation>
    <scope>NUCLEOTIDE SEQUENCE [LARGE SCALE GENOMIC DNA]</scope>
    <source>
        <strain evidence="18">M83</strain>
    </source>
</reference>
<keyword evidence="12" id="KW-0902">Two-component regulatory system</keyword>
<dbReference type="PROSITE" id="PS50885">
    <property type="entry name" value="HAMP"/>
    <property type="match status" value="1"/>
</dbReference>
<evidence type="ECO:0000256" key="5">
    <source>
        <dbReference type="ARBA" id="ARBA00022553"/>
    </source>
</evidence>
<dbReference type="Gene3D" id="1.10.287.130">
    <property type="match status" value="1"/>
</dbReference>
<dbReference type="PANTHER" id="PTHR45528:SF1">
    <property type="entry name" value="SENSOR HISTIDINE KINASE CPXA"/>
    <property type="match status" value="1"/>
</dbReference>
<dbReference type="SUPFAM" id="SSF47384">
    <property type="entry name" value="Homodimeric domain of signal transducing histidine kinase"/>
    <property type="match status" value="1"/>
</dbReference>
<dbReference type="PANTHER" id="PTHR45528">
    <property type="entry name" value="SENSOR HISTIDINE KINASE CPXA"/>
    <property type="match status" value="1"/>
</dbReference>
<dbReference type="GO" id="GO:0000155">
    <property type="term" value="F:phosphorelay sensor kinase activity"/>
    <property type="evidence" value="ECO:0007669"/>
    <property type="project" value="InterPro"/>
</dbReference>
<keyword evidence="6" id="KW-0808">Transferase</keyword>
<dbReference type="Pfam" id="PF02518">
    <property type="entry name" value="HATPase_c"/>
    <property type="match status" value="1"/>
</dbReference>
<dbReference type="CDD" id="cd00082">
    <property type="entry name" value="HisKA"/>
    <property type="match status" value="1"/>
</dbReference>
<dbReference type="InterPro" id="IPR003660">
    <property type="entry name" value="HAMP_dom"/>
</dbReference>
<dbReference type="InterPro" id="IPR050398">
    <property type="entry name" value="HssS/ArlS-like"/>
</dbReference>
<dbReference type="CDD" id="cd06225">
    <property type="entry name" value="HAMP"/>
    <property type="match status" value="1"/>
</dbReference>
<comment type="catalytic activity">
    <reaction evidence="1">
        <text>ATP + protein L-histidine = ADP + protein N-phospho-L-histidine.</text>
        <dbReference type="EC" id="2.7.13.3"/>
    </reaction>
</comment>
<accession>A0A1G9XRU4</accession>